<evidence type="ECO:0000256" key="6">
    <source>
        <dbReference type="ARBA" id="ARBA00023065"/>
    </source>
</evidence>
<comment type="subcellular location">
    <subcellularLocation>
        <location evidence="1">Membrane</location>
        <topology evidence="1">Multi-pass membrane protein</topology>
    </subcellularLocation>
</comment>
<keyword evidence="6" id="KW-0406">Ion transport</keyword>
<evidence type="ECO:0000256" key="1">
    <source>
        <dbReference type="ARBA" id="ARBA00004141"/>
    </source>
</evidence>
<keyword evidence="12" id="KW-1185">Reference proteome</keyword>
<feature type="region of interest" description="Disordered" evidence="8">
    <location>
        <begin position="602"/>
        <end position="631"/>
    </location>
</feature>
<evidence type="ECO:0000259" key="10">
    <source>
        <dbReference type="Pfam" id="PF01794"/>
    </source>
</evidence>
<sequence>MRLKRITPRTCLWPLVGCLVATFALSLGLTYRSNHHCYAGTCGETLFPFQARLHVVVWYAWVSLSVAVLAFRAFRPAVHGFLRTQLGFQVPILGKQVRISGILIVLWVLGLYGILIGVWWIRLRDYFQDRGEGLPGNNVVAAVALTGHLADVTMGMVLLPVSRNSALGSFFKLSPTTTFTFHMIQAYTLFGLVMTHGILYAVWVGIFNQHRLRIKPVFPVLNPTYVFNEVWPGNSSSLGIWKASLIFTGCISGIIMIMIFCTSFPPIRRKHFNLFYFTHLLSIPAVIVICLHASTMFYCTIPGLSMWLLDWGMRLYDLSGKIDSRLEHLGRGWYRLTLPLSRKRLTGCACHSPLAHFYVHHSDSSIRELHPFTTITHLASQERIVHEGESSLSIQFLFRKSVSAPLETLTPGSAKRHSYPQWTAKLASLTANDGEAANGGDVERSNPASQSRDPTRRSSVSSTTPLNLRLEGPYFTMATPSRYTAVLCLVAGTGLSGALAIAAAFKAEWDGPSQSNCAVGGQAIPSGSKESSDTCAMGAQAPIAPKWRTCKIAWSVREADYVDMPMFSDLKCPGLSIEAHQTGTGRPRLDIARTLHDVCNASASASAPDPSAVPEKPRSIRKEIRKSLTPSTTHERSTWVYISGPGGFIDAAEAECRKIDGLDWFAARWD</sequence>
<keyword evidence="2 9" id="KW-0812">Transmembrane</keyword>
<keyword evidence="4 9" id="KW-1133">Transmembrane helix</keyword>
<dbReference type="PANTHER" id="PTHR11972">
    <property type="entry name" value="NADPH OXIDASE"/>
    <property type="match status" value="1"/>
</dbReference>
<dbReference type="InterPro" id="IPR013130">
    <property type="entry name" value="Fe3_Rdtase_TM_dom"/>
</dbReference>
<evidence type="ECO:0000256" key="7">
    <source>
        <dbReference type="ARBA" id="ARBA00023136"/>
    </source>
</evidence>
<keyword evidence="6" id="KW-0813">Transport</keyword>
<dbReference type="GO" id="GO:0016491">
    <property type="term" value="F:oxidoreductase activity"/>
    <property type="evidence" value="ECO:0007669"/>
    <property type="project" value="UniProtKB-KW"/>
</dbReference>
<evidence type="ECO:0000313" key="12">
    <source>
        <dbReference type="Proteomes" id="UP000799437"/>
    </source>
</evidence>
<evidence type="ECO:0000256" key="3">
    <source>
        <dbReference type="ARBA" id="ARBA00022982"/>
    </source>
</evidence>
<feature type="compositionally biased region" description="Low complexity" evidence="8">
    <location>
        <begin position="602"/>
        <end position="612"/>
    </location>
</feature>
<dbReference type="GO" id="GO:0005886">
    <property type="term" value="C:plasma membrane"/>
    <property type="evidence" value="ECO:0007669"/>
    <property type="project" value="TreeGrafter"/>
</dbReference>
<feature type="transmembrane region" description="Helical" evidence="9">
    <location>
        <begin position="56"/>
        <end position="78"/>
    </location>
</feature>
<feature type="transmembrane region" description="Helical" evidence="9">
    <location>
        <begin position="274"/>
        <end position="298"/>
    </location>
</feature>
<keyword evidence="3" id="KW-0249">Electron transport</keyword>
<dbReference type="AlphaFoldDB" id="A0A6A6WMB0"/>
<evidence type="ECO:0000256" key="8">
    <source>
        <dbReference type="SAM" id="MobiDB-lite"/>
    </source>
</evidence>
<accession>A0A6A6WMB0</accession>
<feature type="transmembrane region" description="Helical" evidence="9">
    <location>
        <begin position="183"/>
        <end position="206"/>
    </location>
</feature>
<keyword evidence="5" id="KW-0560">Oxidoreductase</keyword>
<dbReference type="InterPro" id="IPR050369">
    <property type="entry name" value="RBOH/FRE"/>
</dbReference>
<gene>
    <name evidence="11" type="ORF">EJ05DRAFT_33023</name>
</gene>
<dbReference type="EMBL" id="ML996565">
    <property type="protein sequence ID" value="KAF2763288.1"/>
    <property type="molecule type" value="Genomic_DNA"/>
</dbReference>
<dbReference type="GO" id="GO:0006811">
    <property type="term" value="P:monoatomic ion transport"/>
    <property type="evidence" value="ECO:0007669"/>
    <property type="project" value="UniProtKB-KW"/>
</dbReference>
<dbReference type="PANTHER" id="PTHR11972:SF69">
    <property type="entry name" value="FERRIC REDUCTION OXIDASE 6-RELATED"/>
    <property type="match status" value="1"/>
</dbReference>
<organism evidence="11 12">
    <name type="scientific">Pseudovirgaria hyperparasitica</name>
    <dbReference type="NCBI Taxonomy" id="470096"/>
    <lineage>
        <taxon>Eukaryota</taxon>
        <taxon>Fungi</taxon>
        <taxon>Dikarya</taxon>
        <taxon>Ascomycota</taxon>
        <taxon>Pezizomycotina</taxon>
        <taxon>Dothideomycetes</taxon>
        <taxon>Dothideomycetes incertae sedis</taxon>
        <taxon>Acrospermales</taxon>
        <taxon>Acrospermaceae</taxon>
        <taxon>Pseudovirgaria</taxon>
    </lineage>
</organism>
<dbReference type="Proteomes" id="UP000799437">
    <property type="component" value="Unassembled WGS sequence"/>
</dbReference>
<feature type="region of interest" description="Disordered" evidence="8">
    <location>
        <begin position="433"/>
        <end position="465"/>
    </location>
</feature>
<protein>
    <recommendedName>
        <fullName evidence="10">Ferric oxidoreductase domain-containing protein</fullName>
    </recommendedName>
</protein>
<feature type="transmembrane region" description="Helical" evidence="9">
    <location>
        <begin position="99"/>
        <end position="121"/>
    </location>
</feature>
<proteinExistence type="predicted"/>
<dbReference type="GeneID" id="54481897"/>
<feature type="transmembrane region" description="Helical" evidence="9">
    <location>
        <begin position="141"/>
        <end position="162"/>
    </location>
</feature>
<evidence type="ECO:0000256" key="2">
    <source>
        <dbReference type="ARBA" id="ARBA00022692"/>
    </source>
</evidence>
<feature type="domain" description="Ferric oxidoreductase" evidence="10">
    <location>
        <begin position="146"/>
        <end position="290"/>
    </location>
</feature>
<evidence type="ECO:0000256" key="5">
    <source>
        <dbReference type="ARBA" id="ARBA00023002"/>
    </source>
</evidence>
<feature type="compositionally biased region" description="Basic and acidic residues" evidence="8">
    <location>
        <begin position="615"/>
        <end position="626"/>
    </location>
</feature>
<dbReference type="RefSeq" id="XP_033605739.1">
    <property type="nucleotide sequence ID" value="XM_033740843.1"/>
</dbReference>
<feature type="transmembrane region" description="Helical" evidence="9">
    <location>
        <begin position="12"/>
        <end position="31"/>
    </location>
</feature>
<dbReference type="Pfam" id="PF01794">
    <property type="entry name" value="Ferric_reduct"/>
    <property type="match status" value="1"/>
</dbReference>
<evidence type="ECO:0000256" key="4">
    <source>
        <dbReference type="ARBA" id="ARBA00022989"/>
    </source>
</evidence>
<name>A0A6A6WMB0_9PEZI</name>
<reference evidence="11" key="1">
    <citation type="journal article" date="2020" name="Stud. Mycol.">
        <title>101 Dothideomycetes genomes: a test case for predicting lifestyles and emergence of pathogens.</title>
        <authorList>
            <person name="Haridas S."/>
            <person name="Albert R."/>
            <person name="Binder M."/>
            <person name="Bloem J."/>
            <person name="Labutti K."/>
            <person name="Salamov A."/>
            <person name="Andreopoulos B."/>
            <person name="Baker S."/>
            <person name="Barry K."/>
            <person name="Bills G."/>
            <person name="Bluhm B."/>
            <person name="Cannon C."/>
            <person name="Castanera R."/>
            <person name="Culley D."/>
            <person name="Daum C."/>
            <person name="Ezra D."/>
            <person name="Gonzalez J."/>
            <person name="Henrissat B."/>
            <person name="Kuo A."/>
            <person name="Liang C."/>
            <person name="Lipzen A."/>
            <person name="Lutzoni F."/>
            <person name="Magnuson J."/>
            <person name="Mondo S."/>
            <person name="Nolan M."/>
            <person name="Ohm R."/>
            <person name="Pangilinan J."/>
            <person name="Park H.-J."/>
            <person name="Ramirez L."/>
            <person name="Alfaro M."/>
            <person name="Sun H."/>
            <person name="Tritt A."/>
            <person name="Yoshinaga Y."/>
            <person name="Zwiers L.-H."/>
            <person name="Turgeon B."/>
            <person name="Goodwin S."/>
            <person name="Spatafora J."/>
            <person name="Crous P."/>
            <person name="Grigoriev I."/>
        </authorList>
    </citation>
    <scope>NUCLEOTIDE SEQUENCE</scope>
    <source>
        <strain evidence="11">CBS 121739</strain>
    </source>
</reference>
<evidence type="ECO:0000256" key="9">
    <source>
        <dbReference type="SAM" id="Phobius"/>
    </source>
</evidence>
<keyword evidence="7 9" id="KW-0472">Membrane</keyword>
<feature type="transmembrane region" description="Helical" evidence="9">
    <location>
        <begin position="240"/>
        <end position="262"/>
    </location>
</feature>
<dbReference type="OrthoDB" id="10006946at2759"/>
<evidence type="ECO:0000313" key="11">
    <source>
        <dbReference type="EMBL" id="KAF2763288.1"/>
    </source>
</evidence>